<keyword evidence="1" id="KW-1133">Transmembrane helix</keyword>
<dbReference type="SUPFAM" id="SSF48317">
    <property type="entry name" value="Acid phosphatase/Vanadium-dependent haloperoxidase"/>
    <property type="match status" value="1"/>
</dbReference>
<feature type="transmembrane region" description="Helical" evidence="1">
    <location>
        <begin position="186"/>
        <end position="206"/>
    </location>
</feature>
<feature type="transmembrane region" description="Helical" evidence="1">
    <location>
        <begin position="25"/>
        <end position="47"/>
    </location>
</feature>
<reference evidence="4" key="1">
    <citation type="journal article" date="2019" name="Int. J. Syst. Evol. Microbiol.">
        <title>The Global Catalogue of Microorganisms (GCM) 10K type strain sequencing project: providing services to taxonomists for standard genome sequencing and annotation.</title>
        <authorList>
            <consortium name="The Broad Institute Genomics Platform"/>
            <consortium name="The Broad Institute Genome Sequencing Center for Infectious Disease"/>
            <person name="Wu L."/>
            <person name="Ma J."/>
        </authorList>
    </citation>
    <scope>NUCLEOTIDE SEQUENCE [LARGE SCALE GENOMIC DNA]</scope>
    <source>
        <strain evidence="4">Q85</strain>
    </source>
</reference>
<accession>A0ABW4NHW5</accession>
<comment type="caution">
    <text evidence="3">The sequence shown here is derived from an EMBL/GenBank/DDBJ whole genome shotgun (WGS) entry which is preliminary data.</text>
</comment>
<feature type="transmembrane region" description="Helical" evidence="1">
    <location>
        <begin position="110"/>
        <end position="129"/>
    </location>
</feature>
<sequence length="248" mass="25907">MDTKNLTPTLSAEEGIARGVRNPPVLLWAAVCGAVAIGLLLILGAVIDTRGGFSFDPRITLALRVPGDTAQPIGPSWLRDAMIDITATGGATVLTLVVIGTVALLASRRLWLTAALTAAATITGSWAVTQMKLHVGRPRPEIVDHLVQVTGNSFPSGHAANSAIVYLTIAALGTQVTKGAATRNTLLAGAILLVGAIGVSRVYLGVHWPSDVLAGWSFGTLWAAMWWFLGAKLRHRVPQAAAPTPVHP</sequence>
<feature type="domain" description="Phosphatidic acid phosphatase type 2/haloperoxidase" evidence="2">
    <location>
        <begin position="114"/>
        <end position="227"/>
    </location>
</feature>
<protein>
    <submittedName>
        <fullName evidence="3">Phosphatase PAP2 family protein</fullName>
    </submittedName>
</protein>
<gene>
    <name evidence="3" type="ORF">ACFSC3_19530</name>
</gene>
<dbReference type="PANTHER" id="PTHR14969:SF13">
    <property type="entry name" value="AT30094P"/>
    <property type="match status" value="1"/>
</dbReference>
<keyword evidence="1" id="KW-0472">Membrane</keyword>
<proteinExistence type="predicted"/>
<dbReference type="Proteomes" id="UP001597283">
    <property type="component" value="Unassembled WGS sequence"/>
</dbReference>
<keyword evidence="1" id="KW-0812">Transmembrane</keyword>
<dbReference type="InterPro" id="IPR000326">
    <property type="entry name" value="PAP2/HPO"/>
</dbReference>
<dbReference type="Pfam" id="PF01569">
    <property type="entry name" value="PAP2"/>
    <property type="match status" value="1"/>
</dbReference>
<dbReference type="EMBL" id="JBHUFC010000025">
    <property type="protein sequence ID" value="MFD1789752.1"/>
    <property type="molecule type" value="Genomic_DNA"/>
</dbReference>
<dbReference type="CDD" id="cd03392">
    <property type="entry name" value="PAP2_like_2"/>
    <property type="match status" value="1"/>
</dbReference>
<evidence type="ECO:0000313" key="4">
    <source>
        <dbReference type="Proteomes" id="UP001597283"/>
    </source>
</evidence>
<name>A0ABW4NHW5_9SPHN</name>
<dbReference type="RefSeq" id="WP_380941954.1">
    <property type="nucleotide sequence ID" value="NZ_JBHUFC010000025.1"/>
</dbReference>
<organism evidence="3 4">
    <name type="scientific">Sphingomonas floccifaciens</name>
    <dbReference type="NCBI Taxonomy" id="1844115"/>
    <lineage>
        <taxon>Bacteria</taxon>
        <taxon>Pseudomonadati</taxon>
        <taxon>Pseudomonadota</taxon>
        <taxon>Alphaproteobacteria</taxon>
        <taxon>Sphingomonadales</taxon>
        <taxon>Sphingomonadaceae</taxon>
        <taxon>Sphingomonas</taxon>
    </lineage>
</organism>
<dbReference type="InterPro" id="IPR036938">
    <property type="entry name" value="PAP2/HPO_sf"/>
</dbReference>
<evidence type="ECO:0000313" key="3">
    <source>
        <dbReference type="EMBL" id="MFD1789752.1"/>
    </source>
</evidence>
<feature type="transmembrane region" description="Helical" evidence="1">
    <location>
        <begin position="81"/>
        <end position="104"/>
    </location>
</feature>
<dbReference type="SMART" id="SM00014">
    <property type="entry name" value="acidPPc"/>
    <property type="match status" value="1"/>
</dbReference>
<keyword evidence="4" id="KW-1185">Reference proteome</keyword>
<dbReference type="Gene3D" id="1.20.144.10">
    <property type="entry name" value="Phosphatidic acid phosphatase type 2/haloperoxidase"/>
    <property type="match status" value="2"/>
</dbReference>
<feature type="transmembrane region" description="Helical" evidence="1">
    <location>
        <begin position="212"/>
        <end position="229"/>
    </location>
</feature>
<evidence type="ECO:0000256" key="1">
    <source>
        <dbReference type="SAM" id="Phobius"/>
    </source>
</evidence>
<evidence type="ECO:0000259" key="2">
    <source>
        <dbReference type="SMART" id="SM00014"/>
    </source>
</evidence>
<dbReference type="PANTHER" id="PTHR14969">
    <property type="entry name" value="SPHINGOSINE-1-PHOSPHATE PHOSPHOHYDROLASE"/>
    <property type="match status" value="1"/>
</dbReference>